<accession>A0A2V0NQ34</accession>
<feature type="transmembrane region" description="Helical" evidence="2">
    <location>
        <begin position="163"/>
        <end position="185"/>
    </location>
</feature>
<name>A0A2V0NQ34_9CHLO</name>
<gene>
    <name evidence="3" type="ORF">Rsub_02928</name>
</gene>
<feature type="region of interest" description="Disordered" evidence="1">
    <location>
        <begin position="1"/>
        <end position="53"/>
    </location>
</feature>
<feature type="compositionally biased region" description="Gly residues" evidence="1">
    <location>
        <begin position="415"/>
        <end position="426"/>
    </location>
</feature>
<sequence>MSGDTEAAAGAAVQQHQTQQHQAQHHQHHQPPQQQQPQQPQHKHNEPQQAPQQRGEWAILAGSFVSKNFLPVSFLIALTIALAWPVPGAAVMKPEIKGVRVVAFVNSFIVFLISGLQLRTAELKGLLSGRGALATAFGSVSILGITPLLAFALKLLPFKPREFATGLAIFATVPTTLGVGISLVTSAKGNGALAILLTTFTNAVGVALIPLWLKGVIGKQRRRSGLSGTLSINYGPTFVKLMLSCLAPSILGKLLRTWQPARRFATRHRVALSMFSNANLAVLIWQTVSASAHLITDLPFGVMLLLIVAAILLHVVYLIFNAVASAPVAITVINFIASSASTQGLLAVPCIVGQLVQIFMDQPIANYLGGRIARWRRAHAALPTVAVAAAAGGGGGGPHPGAPGPAKPAHSTAVSGGGGGNGGGEQNGHALQLSAGGGGLGGARDGAAPQPGADDAPAAFSPGAAVSLGGGEGLQRRPAAAAQAAPGPGFAAPGE</sequence>
<keyword evidence="2" id="KW-0812">Transmembrane</keyword>
<dbReference type="Pfam" id="PF13593">
    <property type="entry name" value="SBF_like"/>
    <property type="match status" value="1"/>
</dbReference>
<dbReference type="InParanoid" id="A0A2V0NQ34"/>
<evidence type="ECO:0000313" key="4">
    <source>
        <dbReference type="Proteomes" id="UP000247498"/>
    </source>
</evidence>
<proteinExistence type="predicted"/>
<dbReference type="PANTHER" id="PTHR18640">
    <property type="entry name" value="SOLUTE CARRIER FAMILY 10 MEMBER 7"/>
    <property type="match status" value="1"/>
</dbReference>
<dbReference type="EMBL" id="BDRX01000012">
    <property type="protein sequence ID" value="GBF89758.1"/>
    <property type="molecule type" value="Genomic_DNA"/>
</dbReference>
<organism evidence="3 4">
    <name type="scientific">Raphidocelis subcapitata</name>
    <dbReference type="NCBI Taxonomy" id="307507"/>
    <lineage>
        <taxon>Eukaryota</taxon>
        <taxon>Viridiplantae</taxon>
        <taxon>Chlorophyta</taxon>
        <taxon>core chlorophytes</taxon>
        <taxon>Chlorophyceae</taxon>
        <taxon>CS clade</taxon>
        <taxon>Sphaeropleales</taxon>
        <taxon>Selenastraceae</taxon>
        <taxon>Raphidocelis</taxon>
    </lineage>
</organism>
<keyword evidence="2" id="KW-0472">Membrane</keyword>
<dbReference type="InterPro" id="IPR016833">
    <property type="entry name" value="Put_Na-Bile_cotransptr"/>
</dbReference>
<evidence type="ECO:0000256" key="2">
    <source>
        <dbReference type="SAM" id="Phobius"/>
    </source>
</evidence>
<keyword evidence="4" id="KW-1185">Reference proteome</keyword>
<evidence type="ECO:0000313" key="3">
    <source>
        <dbReference type="EMBL" id="GBF89758.1"/>
    </source>
</evidence>
<dbReference type="AlphaFoldDB" id="A0A2V0NQ34"/>
<dbReference type="Gene3D" id="1.20.1530.20">
    <property type="match status" value="1"/>
</dbReference>
<dbReference type="OrthoDB" id="188035at2759"/>
<dbReference type="Proteomes" id="UP000247498">
    <property type="component" value="Unassembled WGS sequence"/>
</dbReference>
<reference evidence="3 4" key="1">
    <citation type="journal article" date="2018" name="Sci. Rep.">
        <title>Raphidocelis subcapitata (=Pseudokirchneriella subcapitata) provides an insight into genome evolution and environmental adaptations in the Sphaeropleales.</title>
        <authorList>
            <person name="Suzuki S."/>
            <person name="Yamaguchi H."/>
            <person name="Nakajima N."/>
            <person name="Kawachi M."/>
        </authorList>
    </citation>
    <scope>NUCLEOTIDE SEQUENCE [LARGE SCALE GENOMIC DNA]</scope>
    <source>
        <strain evidence="3 4">NIES-35</strain>
    </source>
</reference>
<dbReference type="GO" id="GO:0009941">
    <property type="term" value="C:chloroplast envelope"/>
    <property type="evidence" value="ECO:0007669"/>
    <property type="project" value="TreeGrafter"/>
</dbReference>
<keyword evidence="2" id="KW-1133">Transmembrane helix</keyword>
<feature type="compositionally biased region" description="Low complexity" evidence="1">
    <location>
        <begin position="445"/>
        <end position="459"/>
    </location>
</feature>
<feature type="transmembrane region" description="Helical" evidence="2">
    <location>
        <begin position="270"/>
        <end position="288"/>
    </location>
</feature>
<feature type="compositionally biased region" description="Gly residues" evidence="1">
    <location>
        <begin position="435"/>
        <end position="444"/>
    </location>
</feature>
<feature type="compositionally biased region" description="Low complexity" evidence="1">
    <location>
        <begin position="30"/>
        <end position="40"/>
    </location>
</feature>
<feature type="region of interest" description="Disordered" evidence="1">
    <location>
        <begin position="393"/>
        <end position="495"/>
    </location>
</feature>
<dbReference type="PANTHER" id="PTHR18640:SF14">
    <property type="entry name" value="SODIUM BILE ACID SYMPORTER FAMILY"/>
    <property type="match status" value="1"/>
</dbReference>
<feature type="compositionally biased region" description="Low complexity" evidence="1">
    <location>
        <begin position="478"/>
        <end position="495"/>
    </location>
</feature>
<feature type="transmembrane region" description="Helical" evidence="2">
    <location>
        <begin position="136"/>
        <end position="156"/>
    </location>
</feature>
<feature type="transmembrane region" description="Helical" evidence="2">
    <location>
        <begin position="69"/>
        <end position="86"/>
    </location>
</feature>
<comment type="caution">
    <text evidence="3">The sequence shown here is derived from an EMBL/GenBank/DDBJ whole genome shotgun (WGS) entry which is preliminary data.</text>
</comment>
<feature type="transmembrane region" description="Helical" evidence="2">
    <location>
        <begin position="191"/>
        <end position="213"/>
    </location>
</feature>
<protein>
    <submittedName>
        <fullName evidence="3">BASS family transporter</fullName>
    </submittedName>
</protein>
<dbReference type="InterPro" id="IPR038770">
    <property type="entry name" value="Na+/solute_symporter_sf"/>
</dbReference>
<feature type="transmembrane region" description="Helical" evidence="2">
    <location>
        <begin position="98"/>
        <end position="116"/>
    </location>
</feature>
<feature type="transmembrane region" description="Helical" evidence="2">
    <location>
        <begin position="300"/>
        <end position="320"/>
    </location>
</feature>
<evidence type="ECO:0000256" key="1">
    <source>
        <dbReference type="SAM" id="MobiDB-lite"/>
    </source>
</evidence>